<dbReference type="GO" id="GO:0045944">
    <property type="term" value="P:positive regulation of transcription by RNA polymerase II"/>
    <property type="evidence" value="ECO:0007669"/>
    <property type="project" value="TreeGrafter"/>
</dbReference>
<keyword evidence="1" id="KW-0677">Repeat</keyword>
<dbReference type="GO" id="GO:0000976">
    <property type="term" value="F:transcription cis-regulatory region binding"/>
    <property type="evidence" value="ECO:0007669"/>
    <property type="project" value="TreeGrafter"/>
</dbReference>
<feature type="repeat" description="ANK" evidence="3">
    <location>
        <begin position="141"/>
        <end position="173"/>
    </location>
</feature>
<keyword evidence="2 3" id="KW-0040">ANK repeat</keyword>
<protein>
    <submittedName>
        <fullName evidence="5">Ankyrin repeats (3 copies)/Ankyrin repeat</fullName>
    </submittedName>
</protein>
<evidence type="ECO:0000313" key="6">
    <source>
        <dbReference type="Proteomes" id="UP001430356"/>
    </source>
</evidence>
<dbReference type="GO" id="GO:0005634">
    <property type="term" value="C:nucleus"/>
    <property type="evidence" value="ECO:0007669"/>
    <property type="project" value="TreeGrafter"/>
</dbReference>
<organism evidence="5 6">
    <name type="scientific">Novymonas esmeraldas</name>
    <dbReference type="NCBI Taxonomy" id="1808958"/>
    <lineage>
        <taxon>Eukaryota</taxon>
        <taxon>Discoba</taxon>
        <taxon>Euglenozoa</taxon>
        <taxon>Kinetoplastea</taxon>
        <taxon>Metakinetoplastina</taxon>
        <taxon>Trypanosomatida</taxon>
        <taxon>Trypanosomatidae</taxon>
        <taxon>Novymonas</taxon>
    </lineage>
</organism>
<dbReference type="PROSITE" id="PS50297">
    <property type="entry name" value="ANK_REP_REGION"/>
    <property type="match status" value="4"/>
</dbReference>
<dbReference type="EMBL" id="JAECZO010000095">
    <property type="protein sequence ID" value="KAK7197113.1"/>
    <property type="molecule type" value="Genomic_DNA"/>
</dbReference>
<dbReference type="Pfam" id="PF12796">
    <property type="entry name" value="Ank_2"/>
    <property type="match status" value="1"/>
</dbReference>
<dbReference type="PANTHER" id="PTHR24193">
    <property type="entry name" value="ANKYRIN REPEAT PROTEIN"/>
    <property type="match status" value="1"/>
</dbReference>
<evidence type="ECO:0000256" key="4">
    <source>
        <dbReference type="SAM" id="MobiDB-lite"/>
    </source>
</evidence>
<feature type="repeat" description="ANK" evidence="3">
    <location>
        <begin position="37"/>
        <end position="69"/>
    </location>
</feature>
<name>A0AAW0ESI7_9TRYP</name>
<dbReference type="SMART" id="SM00248">
    <property type="entry name" value="ANK"/>
    <property type="match status" value="5"/>
</dbReference>
<evidence type="ECO:0000256" key="2">
    <source>
        <dbReference type="ARBA" id="ARBA00023043"/>
    </source>
</evidence>
<comment type="caution">
    <text evidence="5">The sequence shown here is derived from an EMBL/GenBank/DDBJ whole genome shotgun (WGS) entry which is preliminary data.</text>
</comment>
<dbReference type="SUPFAM" id="SSF48403">
    <property type="entry name" value="Ankyrin repeat"/>
    <property type="match status" value="1"/>
</dbReference>
<sequence>MDSTELMRALLSGSEAEIAKAVEDKAFLRLCNQPLPNGQYPLHAVASRKRAEAVEALLQAGVNVNQESEEPGNSLGFTAAHYAAVGNAVPVLEVLKRHGADMDHAAADQWTPLHAATFRGQSAAVAALVGLGANVDCPTAEGHTPLVFAVNLGRVKDVRFLLQSSASIQFNDARNDSLLHYALHYRIAQSVKGEYKLPDSQLDVAVLLVLNGVRPDVRNDDGDAATRYAAATLPSLPAALSLIFDDAIKLLCAPTELNYLTLASATTAFLVDKVSLAPAQAQTLVDAMAALEKERQAARPKPAVAAAAAPGASAPPSMPTGHPTVPAEMLDLHGGDPSNGQCPFLARAAKQQANKRAATAAAAEDDRPHCPFSLYTMRRNKGTALLVAAAFFLGYCVGQRQRAV</sequence>
<accession>A0AAW0ESI7</accession>
<proteinExistence type="predicted"/>
<dbReference type="Pfam" id="PF00023">
    <property type="entry name" value="Ank"/>
    <property type="match status" value="1"/>
</dbReference>
<dbReference type="AlphaFoldDB" id="A0AAW0ESI7"/>
<reference evidence="5 6" key="1">
    <citation type="journal article" date="2021" name="MBio">
        <title>A New Model Trypanosomatid, Novymonas esmeraldas: Genomic Perception of Its 'Candidatus Pandoraea novymonadis' Endosymbiont.</title>
        <authorList>
            <person name="Zakharova A."/>
            <person name="Saura A."/>
            <person name="Butenko A."/>
            <person name="Podesvova L."/>
            <person name="Warmusova S."/>
            <person name="Kostygov A.Y."/>
            <person name="Nenarokova A."/>
            <person name="Lukes J."/>
            <person name="Opperdoes F.R."/>
            <person name="Yurchenko V."/>
        </authorList>
    </citation>
    <scope>NUCLEOTIDE SEQUENCE [LARGE SCALE GENOMIC DNA]</scope>
    <source>
        <strain evidence="5 6">E262AT.01</strain>
    </source>
</reference>
<evidence type="ECO:0000256" key="1">
    <source>
        <dbReference type="ARBA" id="ARBA00022737"/>
    </source>
</evidence>
<gene>
    <name evidence="5" type="ORF">NESM_000656400</name>
</gene>
<feature type="repeat" description="ANK" evidence="3">
    <location>
        <begin position="75"/>
        <end position="107"/>
    </location>
</feature>
<dbReference type="InterPro" id="IPR050663">
    <property type="entry name" value="Ankyrin-SOCS_Box"/>
</dbReference>
<feature type="compositionally biased region" description="Low complexity" evidence="4">
    <location>
        <begin position="300"/>
        <end position="315"/>
    </location>
</feature>
<evidence type="ECO:0000256" key="3">
    <source>
        <dbReference type="PROSITE-ProRule" id="PRU00023"/>
    </source>
</evidence>
<evidence type="ECO:0000313" key="5">
    <source>
        <dbReference type="EMBL" id="KAK7197113.1"/>
    </source>
</evidence>
<dbReference type="InterPro" id="IPR036770">
    <property type="entry name" value="Ankyrin_rpt-contain_sf"/>
</dbReference>
<feature type="region of interest" description="Disordered" evidence="4">
    <location>
        <begin position="300"/>
        <end position="319"/>
    </location>
</feature>
<feature type="repeat" description="ANK" evidence="3">
    <location>
        <begin position="108"/>
        <end position="140"/>
    </location>
</feature>
<dbReference type="Proteomes" id="UP001430356">
    <property type="component" value="Unassembled WGS sequence"/>
</dbReference>
<dbReference type="PROSITE" id="PS50088">
    <property type="entry name" value="ANK_REPEAT"/>
    <property type="match status" value="4"/>
</dbReference>
<dbReference type="PANTHER" id="PTHR24193:SF121">
    <property type="entry name" value="ADA2A-CONTAINING COMPLEX COMPONENT 3, ISOFORM D"/>
    <property type="match status" value="1"/>
</dbReference>
<dbReference type="Gene3D" id="1.25.40.20">
    <property type="entry name" value="Ankyrin repeat-containing domain"/>
    <property type="match status" value="2"/>
</dbReference>
<keyword evidence="6" id="KW-1185">Reference proteome</keyword>
<dbReference type="InterPro" id="IPR002110">
    <property type="entry name" value="Ankyrin_rpt"/>
</dbReference>